<dbReference type="GO" id="GO:0019752">
    <property type="term" value="P:carboxylic acid metabolic process"/>
    <property type="evidence" value="ECO:0007669"/>
    <property type="project" value="UniProtKB-ARBA"/>
</dbReference>
<evidence type="ECO:0000313" key="4">
    <source>
        <dbReference type="EMBL" id="MQQ10336.1"/>
    </source>
</evidence>
<dbReference type="InterPro" id="IPR011234">
    <property type="entry name" value="Fumarylacetoacetase-like_C"/>
</dbReference>
<dbReference type="GO" id="GO:0046872">
    <property type="term" value="F:metal ion binding"/>
    <property type="evidence" value="ECO:0007669"/>
    <property type="project" value="UniProtKB-KW"/>
</dbReference>
<comment type="caution">
    <text evidence="4">The sequence shown here is derived from an EMBL/GenBank/DDBJ whole genome shotgun (WGS) entry which is preliminary data.</text>
</comment>
<feature type="domain" description="Fumarylacetoacetase-like C-terminal" evidence="3">
    <location>
        <begin position="72"/>
        <end position="277"/>
    </location>
</feature>
<accession>A0A843YGQ1</accession>
<dbReference type="Pfam" id="PF01557">
    <property type="entry name" value="FAA_hydrolase"/>
    <property type="match status" value="1"/>
</dbReference>
<name>A0A843YGQ1_9RHOB</name>
<dbReference type="PANTHER" id="PTHR42796">
    <property type="entry name" value="FUMARYLACETOACETATE HYDROLASE DOMAIN-CONTAINING PROTEIN 2A-RELATED"/>
    <property type="match status" value="1"/>
</dbReference>
<dbReference type="FunFam" id="3.90.850.10:FF:000002">
    <property type="entry name" value="2-hydroxyhepta-2,4-diene-1,7-dioate isomerase"/>
    <property type="match status" value="1"/>
</dbReference>
<dbReference type="PANTHER" id="PTHR42796:SF4">
    <property type="entry name" value="FUMARYLACETOACETATE HYDROLASE DOMAIN-CONTAINING PROTEIN 2A"/>
    <property type="match status" value="1"/>
</dbReference>
<dbReference type="SUPFAM" id="SSF56529">
    <property type="entry name" value="FAH"/>
    <property type="match status" value="1"/>
</dbReference>
<protein>
    <recommendedName>
        <fullName evidence="3">Fumarylacetoacetase-like C-terminal domain-containing protein</fullName>
    </recommendedName>
</protein>
<comment type="similarity">
    <text evidence="1">Belongs to the FAH family.</text>
</comment>
<dbReference type="RefSeq" id="WP_153217316.1">
    <property type="nucleotide sequence ID" value="NZ_WIBF01000014.1"/>
</dbReference>
<reference evidence="4 5" key="1">
    <citation type="submission" date="2019-10" db="EMBL/GenBank/DDBJ databases">
        <title>Epibacterium sp. nov., isolated from seawater.</title>
        <authorList>
            <person name="Zhang X."/>
            <person name="Li N."/>
        </authorList>
    </citation>
    <scope>NUCLEOTIDE SEQUENCE [LARGE SCALE GENOMIC DNA]</scope>
    <source>
        <strain evidence="4 5">SM1979</strain>
    </source>
</reference>
<gene>
    <name evidence="4" type="ORF">GFB49_17860</name>
</gene>
<evidence type="ECO:0000256" key="1">
    <source>
        <dbReference type="ARBA" id="ARBA00010211"/>
    </source>
</evidence>
<keyword evidence="2" id="KW-0479">Metal-binding</keyword>
<keyword evidence="5" id="KW-1185">Reference proteome</keyword>
<evidence type="ECO:0000256" key="2">
    <source>
        <dbReference type="ARBA" id="ARBA00022723"/>
    </source>
</evidence>
<dbReference type="GO" id="GO:0016853">
    <property type="term" value="F:isomerase activity"/>
    <property type="evidence" value="ECO:0007669"/>
    <property type="project" value="UniProtKB-ARBA"/>
</dbReference>
<dbReference type="Proteomes" id="UP000444174">
    <property type="component" value="Unassembled WGS sequence"/>
</dbReference>
<proteinExistence type="inferred from homology"/>
<dbReference type="EMBL" id="WIBF01000014">
    <property type="protein sequence ID" value="MQQ10336.1"/>
    <property type="molecule type" value="Genomic_DNA"/>
</dbReference>
<dbReference type="Gene3D" id="3.90.850.10">
    <property type="entry name" value="Fumarylacetoacetase-like, C-terminal domain"/>
    <property type="match status" value="1"/>
</dbReference>
<sequence length="280" mass="29818">MKLCRLRQGTSVLPCAVVNDAFYDLSSKIGDFDAEFFAAGGLDCLTGVDITGLPVVVEHDGFAPCVTKPSKLLCIGLNYHDHAKEAGMAIPQEPVVFFKAPSSLSGANDPIPFPKGATMLDWEVELAFVIGKRTKRATQANALQAIAGFTVLNDVSERNWQFNRGGQWAKAKSHDGFAPIGPYLVPADQVHDINAFDLSLKVNGTTMQSGSTADFIFDLATVIVHLSEFMTLEPGDIITTGTPAGVGFGMDPKVFLRPGDVVETTIAGLGTQIQTVVTDG</sequence>
<dbReference type="InterPro" id="IPR051121">
    <property type="entry name" value="FAH"/>
</dbReference>
<dbReference type="InterPro" id="IPR036663">
    <property type="entry name" value="Fumarylacetoacetase_C_sf"/>
</dbReference>
<organism evidence="4 5">
    <name type="scientific">Tritonibacter litoralis</name>
    <dbReference type="NCBI Taxonomy" id="2662264"/>
    <lineage>
        <taxon>Bacteria</taxon>
        <taxon>Pseudomonadati</taxon>
        <taxon>Pseudomonadota</taxon>
        <taxon>Alphaproteobacteria</taxon>
        <taxon>Rhodobacterales</taxon>
        <taxon>Paracoccaceae</taxon>
        <taxon>Tritonibacter</taxon>
    </lineage>
</organism>
<evidence type="ECO:0000259" key="3">
    <source>
        <dbReference type="Pfam" id="PF01557"/>
    </source>
</evidence>
<dbReference type="AlphaFoldDB" id="A0A843YGQ1"/>
<evidence type="ECO:0000313" key="5">
    <source>
        <dbReference type="Proteomes" id="UP000444174"/>
    </source>
</evidence>